<evidence type="ECO:0000256" key="3">
    <source>
        <dbReference type="ARBA" id="ARBA00022448"/>
    </source>
</evidence>
<evidence type="ECO:0000256" key="4">
    <source>
        <dbReference type="ARBA" id="ARBA00022452"/>
    </source>
</evidence>
<keyword evidence="11" id="KW-0472">Membrane</keyword>
<evidence type="ECO:0000256" key="2">
    <source>
        <dbReference type="ARBA" id="ARBA00009450"/>
    </source>
</evidence>
<keyword evidence="10" id="KW-0626">Porin</keyword>
<keyword evidence="3" id="KW-0813">Transport</keyword>
<evidence type="ECO:0000256" key="12">
    <source>
        <dbReference type="ARBA" id="ARBA00023139"/>
    </source>
</evidence>
<dbReference type="Pfam" id="PF10531">
    <property type="entry name" value="SLBB"/>
    <property type="match status" value="1"/>
</dbReference>
<comment type="caution">
    <text evidence="19">The sequence shown here is derived from an EMBL/GenBank/DDBJ whole genome shotgun (WGS) entry which is preliminary data.</text>
</comment>
<evidence type="ECO:0000256" key="11">
    <source>
        <dbReference type="ARBA" id="ARBA00023136"/>
    </source>
</evidence>
<comment type="similarity">
    <text evidence="2">Belongs to the BexD/CtrA/VexA family.</text>
</comment>
<feature type="domain" description="Soluble ligand binding" evidence="17">
    <location>
        <begin position="169"/>
        <end position="222"/>
    </location>
</feature>
<accession>A0ABT1CAA9</accession>
<keyword evidence="7 15" id="KW-0732">Signal</keyword>
<comment type="subcellular location">
    <subcellularLocation>
        <location evidence="1">Cell outer membrane</location>
        <topology evidence="1">Multi-pass membrane protein</topology>
    </subcellularLocation>
</comment>
<keyword evidence="13" id="KW-0998">Cell outer membrane</keyword>
<evidence type="ECO:0000256" key="9">
    <source>
        <dbReference type="ARBA" id="ARBA00023065"/>
    </source>
</evidence>
<dbReference type="Gene3D" id="3.30.1950.10">
    <property type="entry name" value="wza like domain"/>
    <property type="match status" value="1"/>
</dbReference>
<keyword evidence="6" id="KW-0812">Transmembrane</keyword>
<evidence type="ECO:0000256" key="5">
    <source>
        <dbReference type="ARBA" id="ARBA00022597"/>
    </source>
</evidence>
<dbReference type="InterPro" id="IPR049712">
    <property type="entry name" value="Poly_export"/>
</dbReference>
<feature type="chain" id="PRO_5045921936" evidence="15">
    <location>
        <begin position="28"/>
        <end position="376"/>
    </location>
</feature>
<evidence type="ECO:0000256" key="8">
    <source>
        <dbReference type="ARBA" id="ARBA00023047"/>
    </source>
</evidence>
<evidence type="ECO:0000256" key="6">
    <source>
        <dbReference type="ARBA" id="ARBA00022692"/>
    </source>
</evidence>
<keyword evidence="5" id="KW-0762">Sugar transport</keyword>
<evidence type="ECO:0000256" key="15">
    <source>
        <dbReference type="SAM" id="SignalP"/>
    </source>
</evidence>
<keyword evidence="8" id="KW-0625">Polysaccharide transport</keyword>
<dbReference type="RefSeq" id="WP_252821673.1">
    <property type="nucleotide sequence ID" value="NZ_JAMXQS010000009.1"/>
</dbReference>
<feature type="domain" description="Polysaccharide export protein N-terminal" evidence="16">
    <location>
        <begin position="80"/>
        <end position="161"/>
    </location>
</feature>
<dbReference type="PANTHER" id="PTHR33619">
    <property type="entry name" value="POLYSACCHARIDE EXPORT PROTEIN GFCE-RELATED"/>
    <property type="match status" value="1"/>
</dbReference>
<dbReference type="InterPro" id="IPR019554">
    <property type="entry name" value="Soluble_ligand-bd"/>
</dbReference>
<dbReference type="InterPro" id="IPR054765">
    <property type="entry name" value="SLBB_dom"/>
</dbReference>
<evidence type="ECO:0000256" key="1">
    <source>
        <dbReference type="ARBA" id="ARBA00004571"/>
    </source>
</evidence>
<sequence>MKGWRRTGSRALIVAGALGLLSACTTAGSGPSAGAVERTARASAQGKFPVVELGDFPLAYSTTTVGDGLAALGNSKYNGNVLRAGDTIDVKIFDTGTDGLLSSAESKALQLGTFRIDNNGSVNLPFAGRVRAAGSSPSALQDRIAGSLRGSSVSPQASVYVTESGSSGFTVSGDVKGAGRFNLSPQGEKVLDAIAMGGGPASPPGELEISVLRGARSASASMERVLSDPRQNIHVQPNDQIFVRRQASSFTSFGAFKSPGEFNFEPGRMSMAQAVARAGGLLDDRANPKKVYLFRYEPAAVARSLGVAPASSVQSPPVPMVYLVDMTKTPSFFQMQSFQMRAGDVLYVPNTASANLGKAFQVFQKAPPTAAAPLPE</sequence>
<protein>
    <submittedName>
        <fullName evidence="19">Polysaccharide export protein</fullName>
    </submittedName>
</protein>
<keyword evidence="4" id="KW-1134">Transmembrane beta strand</keyword>
<keyword evidence="20" id="KW-1185">Reference proteome</keyword>
<dbReference type="Gene3D" id="3.10.560.10">
    <property type="entry name" value="Outer membrane lipoprotein wza domain like"/>
    <property type="match status" value="2"/>
</dbReference>
<evidence type="ECO:0000256" key="13">
    <source>
        <dbReference type="ARBA" id="ARBA00023237"/>
    </source>
</evidence>
<keyword evidence="14" id="KW-0449">Lipoprotein</keyword>
<dbReference type="PROSITE" id="PS51257">
    <property type="entry name" value="PROKAR_LIPOPROTEIN"/>
    <property type="match status" value="1"/>
</dbReference>
<gene>
    <name evidence="19" type="ORF">NGM99_18440</name>
</gene>
<dbReference type="Pfam" id="PF22461">
    <property type="entry name" value="SLBB_2"/>
    <property type="match status" value="1"/>
</dbReference>
<dbReference type="Pfam" id="PF02563">
    <property type="entry name" value="Poly_export"/>
    <property type="match status" value="1"/>
</dbReference>
<evidence type="ECO:0000259" key="17">
    <source>
        <dbReference type="Pfam" id="PF10531"/>
    </source>
</evidence>
<evidence type="ECO:0000256" key="14">
    <source>
        <dbReference type="ARBA" id="ARBA00023288"/>
    </source>
</evidence>
<name>A0ABT1CAA9_9HYPH</name>
<evidence type="ECO:0000256" key="10">
    <source>
        <dbReference type="ARBA" id="ARBA00023114"/>
    </source>
</evidence>
<evidence type="ECO:0000256" key="7">
    <source>
        <dbReference type="ARBA" id="ARBA00022729"/>
    </source>
</evidence>
<dbReference type="EMBL" id="JAMXQS010000009">
    <property type="protein sequence ID" value="MCO6051768.1"/>
    <property type="molecule type" value="Genomic_DNA"/>
</dbReference>
<evidence type="ECO:0000259" key="16">
    <source>
        <dbReference type="Pfam" id="PF02563"/>
    </source>
</evidence>
<evidence type="ECO:0000313" key="20">
    <source>
        <dbReference type="Proteomes" id="UP001205906"/>
    </source>
</evidence>
<feature type="signal peptide" evidence="15">
    <location>
        <begin position="1"/>
        <end position="27"/>
    </location>
</feature>
<dbReference type="InterPro" id="IPR003715">
    <property type="entry name" value="Poly_export_N"/>
</dbReference>
<evidence type="ECO:0000259" key="18">
    <source>
        <dbReference type="Pfam" id="PF22461"/>
    </source>
</evidence>
<evidence type="ECO:0000313" key="19">
    <source>
        <dbReference type="EMBL" id="MCO6051768.1"/>
    </source>
</evidence>
<dbReference type="PANTHER" id="PTHR33619:SF3">
    <property type="entry name" value="POLYSACCHARIDE EXPORT PROTEIN GFCE-RELATED"/>
    <property type="match status" value="1"/>
</dbReference>
<reference evidence="19 20" key="1">
    <citation type="submission" date="2022-06" db="EMBL/GenBank/DDBJ databases">
        <title>Mesorhizobium sp. strain RP14 Genome sequencing and assembly.</title>
        <authorList>
            <person name="Kim I."/>
        </authorList>
    </citation>
    <scope>NUCLEOTIDE SEQUENCE [LARGE SCALE GENOMIC DNA]</scope>
    <source>
        <strain evidence="20">RP14(2022)</strain>
    </source>
</reference>
<feature type="domain" description="SLBB" evidence="18">
    <location>
        <begin position="254"/>
        <end position="348"/>
    </location>
</feature>
<keyword evidence="9" id="KW-0406">Ion transport</keyword>
<proteinExistence type="inferred from homology"/>
<organism evidence="19 20">
    <name type="scientific">Mesorhizobium liriopis</name>
    <dbReference type="NCBI Taxonomy" id="2953882"/>
    <lineage>
        <taxon>Bacteria</taxon>
        <taxon>Pseudomonadati</taxon>
        <taxon>Pseudomonadota</taxon>
        <taxon>Alphaproteobacteria</taxon>
        <taxon>Hyphomicrobiales</taxon>
        <taxon>Phyllobacteriaceae</taxon>
        <taxon>Mesorhizobium</taxon>
    </lineage>
</organism>
<keyword evidence="12" id="KW-0564">Palmitate</keyword>
<dbReference type="Proteomes" id="UP001205906">
    <property type="component" value="Unassembled WGS sequence"/>
</dbReference>